<dbReference type="PANTHER" id="PTHR35317:SF27">
    <property type="entry name" value="RETROVIRUS-RELATED POL POLYPROTEIN FROM TRANSPOSON TNT 1-94"/>
    <property type="match status" value="1"/>
</dbReference>
<comment type="caution">
    <text evidence="1">The sequence shown here is derived from an EMBL/GenBank/DDBJ whole genome shotgun (WGS) entry which is preliminary data.</text>
</comment>
<protein>
    <recommendedName>
        <fullName evidence="3">Retrovirus-related Pol polyprotein from transposon TNT 1-94</fullName>
    </recommendedName>
</protein>
<dbReference type="Pfam" id="PF14223">
    <property type="entry name" value="Retrotran_gag_2"/>
    <property type="match status" value="1"/>
</dbReference>
<name>A0AAV3R6H9_LITER</name>
<sequence>MSDEKTLTKIPHFDGHYDHWSELMENLLKAKGLWSMIERGFVDPLDNTLLNDHQRELLEESRVKDHQVKHYMFQAIDRIVFEQIMDRSTSKIVWDALKKKYGGNAKVKRSLCNTLRREFEVLDMKKGRLLMSTSQEY</sequence>
<evidence type="ECO:0008006" key="3">
    <source>
        <dbReference type="Google" id="ProtNLM"/>
    </source>
</evidence>
<organism evidence="1 2">
    <name type="scientific">Lithospermum erythrorhizon</name>
    <name type="common">Purple gromwell</name>
    <name type="synonym">Lithospermum officinale var. erythrorhizon</name>
    <dbReference type="NCBI Taxonomy" id="34254"/>
    <lineage>
        <taxon>Eukaryota</taxon>
        <taxon>Viridiplantae</taxon>
        <taxon>Streptophyta</taxon>
        <taxon>Embryophyta</taxon>
        <taxon>Tracheophyta</taxon>
        <taxon>Spermatophyta</taxon>
        <taxon>Magnoliopsida</taxon>
        <taxon>eudicotyledons</taxon>
        <taxon>Gunneridae</taxon>
        <taxon>Pentapetalae</taxon>
        <taxon>asterids</taxon>
        <taxon>lamiids</taxon>
        <taxon>Boraginales</taxon>
        <taxon>Boraginaceae</taxon>
        <taxon>Boraginoideae</taxon>
        <taxon>Lithospermeae</taxon>
        <taxon>Lithospermum</taxon>
    </lineage>
</organism>
<proteinExistence type="predicted"/>
<accession>A0AAV3R6H9</accession>
<dbReference type="AlphaFoldDB" id="A0AAV3R6H9"/>
<dbReference type="EMBL" id="BAABME010007690">
    <property type="protein sequence ID" value="GAA0171474.1"/>
    <property type="molecule type" value="Genomic_DNA"/>
</dbReference>
<dbReference type="PANTHER" id="PTHR35317">
    <property type="entry name" value="OS04G0629600 PROTEIN"/>
    <property type="match status" value="1"/>
</dbReference>
<keyword evidence="2" id="KW-1185">Reference proteome</keyword>
<dbReference type="Proteomes" id="UP001454036">
    <property type="component" value="Unassembled WGS sequence"/>
</dbReference>
<reference evidence="1 2" key="1">
    <citation type="submission" date="2024-01" db="EMBL/GenBank/DDBJ databases">
        <title>The complete chloroplast genome sequence of Lithospermum erythrorhizon: insights into the phylogenetic relationship among Boraginaceae species and the maternal lineages of purple gromwells.</title>
        <authorList>
            <person name="Okada T."/>
            <person name="Watanabe K."/>
        </authorList>
    </citation>
    <scope>NUCLEOTIDE SEQUENCE [LARGE SCALE GENOMIC DNA]</scope>
</reference>
<gene>
    <name evidence="1" type="ORF">LIER_25495</name>
</gene>
<evidence type="ECO:0000313" key="2">
    <source>
        <dbReference type="Proteomes" id="UP001454036"/>
    </source>
</evidence>
<evidence type="ECO:0000313" key="1">
    <source>
        <dbReference type="EMBL" id="GAA0171474.1"/>
    </source>
</evidence>